<accession>A0ABS8YT57</accession>
<dbReference type="Proteomes" id="UP001199916">
    <property type="component" value="Unassembled WGS sequence"/>
</dbReference>
<reference evidence="1 2" key="1">
    <citation type="submission" date="2021-11" db="EMBL/GenBank/DDBJ databases">
        <title>Draft genome sequence of Paenibacillus profundus YoMME, a new Gram-positive bacteria with exoelectrogenic properties.</title>
        <authorList>
            <person name="Hubenova Y."/>
            <person name="Hubenova E."/>
            <person name="Manasiev Y."/>
            <person name="Peykov S."/>
            <person name="Mitov M."/>
        </authorList>
    </citation>
    <scope>NUCLEOTIDE SEQUENCE [LARGE SCALE GENOMIC DNA]</scope>
    <source>
        <strain evidence="1 2">YoMME</strain>
    </source>
</reference>
<feature type="non-terminal residue" evidence="1">
    <location>
        <position position="1"/>
    </location>
</feature>
<name>A0ABS8YT57_9BACL</name>
<sequence length="119" mass="14103">TSLCTSPRFGIMQNAHVKDGQVYFVDGYGDVYAFNLTTKKLMKKFHLNEYTRQSRLQDEMVYFHKDYLYFFRYNDKTSSHHIEKYNLQGTVESTIILPDLKKKLGNNSVNLYDFKILQP</sequence>
<protein>
    <submittedName>
        <fullName evidence="1">Uncharacterized protein</fullName>
    </submittedName>
</protein>
<dbReference type="EMBL" id="JAJNBZ010000062">
    <property type="protein sequence ID" value="MCE5173618.1"/>
    <property type="molecule type" value="Genomic_DNA"/>
</dbReference>
<comment type="caution">
    <text evidence="1">The sequence shown here is derived from an EMBL/GenBank/DDBJ whole genome shotgun (WGS) entry which is preliminary data.</text>
</comment>
<evidence type="ECO:0000313" key="1">
    <source>
        <dbReference type="EMBL" id="MCE5173618.1"/>
    </source>
</evidence>
<evidence type="ECO:0000313" key="2">
    <source>
        <dbReference type="Proteomes" id="UP001199916"/>
    </source>
</evidence>
<keyword evidence="2" id="KW-1185">Reference proteome</keyword>
<organism evidence="1 2">
    <name type="scientific">Paenibacillus profundus</name>
    <dbReference type="NCBI Taxonomy" id="1173085"/>
    <lineage>
        <taxon>Bacteria</taxon>
        <taxon>Bacillati</taxon>
        <taxon>Bacillota</taxon>
        <taxon>Bacilli</taxon>
        <taxon>Bacillales</taxon>
        <taxon>Paenibacillaceae</taxon>
        <taxon>Paenibacillus</taxon>
    </lineage>
</organism>
<gene>
    <name evidence="1" type="ORF">LQV63_30790</name>
</gene>
<proteinExistence type="predicted"/>